<reference evidence="5 6" key="1">
    <citation type="journal article" date="2016" name="Mol. Biol. Evol.">
        <title>Genome-Wide Survey of Gut Fungi (Harpellales) Reveals the First Horizontally Transferred Ubiquitin Gene from a Mosquito Host.</title>
        <authorList>
            <person name="Wang Y."/>
            <person name="White M.M."/>
            <person name="Kvist S."/>
            <person name="Moncalvo J.M."/>
        </authorList>
    </citation>
    <scope>NUCLEOTIDE SEQUENCE [LARGE SCALE GENOMIC DNA]</scope>
    <source>
        <strain evidence="5 6">ALG-7-W6</strain>
    </source>
</reference>
<evidence type="ECO:0000313" key="6">
    <source>
        <dbReference type="Proteomes" id="UP000187455"/>
    </source>
</evidence>
<name>A0A1R0GQT0_9FUNG</name>
<dbReference type="GO" id="GO:0004553">
    <property type="term" value="F:hydrolase activity, hydrolyzing O-glycosyl compounds"/>
    <property type="evidence" value="ECO:0007669"/>
    <property type="project" value="InterPro"/>
</dbReference>
<proteinExistence type="predicted"/>
<dbReference type="InterPro" id="IPR000757">
    <property type="entry name" value="Beta-glucanase-like"/>
</dbReference>
<evidence type="ECO:0000256" key="2">
    <source>
        <dbReference type="ARBA" id="ARBA00023295"/>
    </source>
</evidence>
<dbReference type="Proteomes" id="UP000187455">
    <property type="component" value="Unassembled WGS sequence"/>
</dbReference>
<dbReference type="InterPro" id="IPR013320">
    <property type="entry name" value="ConA-like_dom_sf"/>
</dbReference>
<keyword evidence="6" id="KW-1185">Reference proteome</keyword>
<dbReference type="STRING" id="133383.A0A1R0GQT0"/>
<dbReference type="SUPFAM" id="SSF49899">
    <property type="entry name" value="Concanavalin A-like lectins/glucanases"/>
    <property type="match status" value="1"/>
</dbReference>
<sequence length="400" mass="41985">APAYSAASTTNGPAYPAVSTINDPAYSAASTTGAPAYPGASTTNAPAYSAASTTNGPAYPAVSTINDPAYSAASTTGAPAYPIISSTSAPAYYAASTTNDPAYSAASTTSTQVYSSATTTYASAISDPASTTSSDFSASFSSTFSTTSQYSSPASMESSSTSVESSSESSTFFSSSESSTDVESSSSTDLPVPTDVPISVRFYDFENGSDLGDLRLEYCPQNAVLANGNLELIMTEECGTNIIYEHPMKTGKFETVLKMAAGSGAVTALDFRGLNSDEIDVEFVGKDNYTWQSMFHLQGNSTTTDLEFHSTPGTPMDLTADYHSYGVELLDDEINWYFDGVVARTLQKTSDAMFPSQAGDSVYFGIWNGGLNNSAWAGVTDFTTGNKVAYMRSIKFTHYS</sequence>
<evidence type="ECO:0000313" key="5">
    <source>
        <dbReference type="EMBL" id="OLY79240.1"/>
    </source>
</evidence>
<dbReference type="PANTHER" id="PTHR31062">
    <property type="entry name" value="XYLOGLUCAN ENDOTRANSGLUCOSYLASE/HYDROLASE PROTEIN 8-RELATED"/>
    <property type="match status" value="1"/>
</dbReference>
<feature type="non-terminal residue" evidence="5">
    <location>
        <position position="1"/>
    </location>
</feature>
<feature type="region of interest" description="Disordered" evidence="3">
    <location>
        <begin position="146"/>
        <end position="191"/>
    </location>
</feature>
<dbReference type="InterPro" id="IPR044791">
    <property type="entry name" value="Beta-glucanase/XTH"/>
</dbReference>
<keyword evidence="1" id="KW-0378">Hydrolase</keyword>
<keyword evidence="2 5" id="KW-0326">Glycosidase</keyword>
<evidence type="ECO:0000256" key="3">
    <source>
        <dbReference type="SAM" id="MobiDB-lite"/>
    </source>
</evidence>
<dbReference type="AlphaFoldDB" id="A0A1R0GQT0"/>
<comment type="caution">
    <text evidence="5">The sequence shown here is derived from an EMBL/GenBank/DDBJ whole genome shotgun (WGS) entry which is preliminary data.</text>
</comment>
<accession>A0A1R0GQT0</accession>
<dbReference type="Gene3D" id="2.60.120.200">
    <property type="match status" value="1"/>
</dbReference>
<feature type="compositionally biased region" description="Low complexity" evidence="3">
    <location>
        <begin position="146"/>
        <end position="189"/>
    </location>
</feature>
<feature type="domain" description="GH16" evidence="4">
    <location>
        <begin position="185"/>
        <end position="399"/>
    </location>
</feature>
<dbReference type="EMBL" id="LSSL01004750">
    <property type="protein sequence ID" value="OLY79240.1"/>
    <property type="molecule type" value="Genomic_DNA"/>
</dbReference>
<evidence type="ECO:0000259" key="4">
    <source>
        <dbReference type="PROSITE" id="PS51762"/>
    </source>
</evidence>
<dbReference type="OrthoDB" id="4781at2759"/>
<gene>
    <name evidence="5" type="ORF">AYI68_g6694</name>
</gene>
<dbReference type="Pfam" id="PF00722">
    <property type="entry name" value="Glyco_hydro_16"/>
    <property type="match status" value="1"/>
</dbReference>
<dbReference type="GO" id="GO:0005975">
    <property type="term" value="P:carbohydrate metabolic process"/>
    <property type="evidence" value="ECO:0007669"/>
    <property type="project" value="InterPro"/>
</dbReference>
<dbReference type="PROSITE" id="PS51762">
    <property type="entry name" value="GH16_2"/>
    <property type="match status" value="1"/>
</dbReference>
<organism evidence="5 6">
    <name type="scientific">Smittium mucronatum</name>
    <dbReference type="NCBI Taxonomy" id="133383"/>
    <lineage>
        <taxon>Eukaryota</taxon>
        <taxon>Fungi</taxon>
        <taxon>Fungi incertae sedis</taxon>
        <taxon>Zoopagomycota</taxon>
        <taxon>Kickxellomycotina</taxon>
        <taxon>Harpellomycetes</taxon>
        <taxon>Harpellales</taxon>
        <taxon>Legeriomycetaceae</taxon>
        <taxon>Smittium</taxon>
    </lineage>
</organism>
<evidence type="ECO:0000256" key="1">
    <source>
        <dbReference type="ARBA" id="ARBA00022801"/>
    </source>
</evidence>
<protein>
    <submittedName>
        <fullName evidence="5">Extracellular glycosidase CRH11</fullName>
    </submittedName>
</protein>